<gene>
    <name evidence="8" type="ORF">KDAU_71030</name>
</gene>
<dbReference type="OrthoDB" id="9801155at2"/>
<dbReference type="GO" id="GO:0004497">
    <property type="term" value="F:monooxygenase activity"/>
    <property type="evidence" value="ECO:0007669"/>
    <property type="project" value="UniProtKB-KW"/>
</dbReference>
<keyword evidence="9" id="KW-1185">Reference proteome</keyword>
<dbReference type="PANTHER" id="PTHR46696:SF1">
    <property type="entry name" value="CYTOCHROME P450 YJIB-RELATED"/>
    <property type="match status" value="1"/>
</dbReference>
<dbReference type="Gene3D" id="1.10.630.10">
    <property type="entry name" value="Cytochrome P450"/>
    <property type="match status" value="1"/>
</dbReference>
<evidence type="ECO:0000256" key="3">
    <source>
        <dbReference type="ARBA" id="ARBA00022723"/>
    </source>
</evidence>
<dbReference type="GO" id="GO:0005506">
    <property type="term" value="F:iron ion binding"/>
    <property type="evidence" value="ECO:0007669"/>
    <property type="project" value="InterPro"/>
</dbReference>
<evidence type="ECO:0000313" key="9">
    <source>
        <dbReference type="Proteomes" id="UP000287224"/>
    </source>
</evidence>
<comment type="caution">
    <text evidence="8">The sequence shown here is derived from an EMBL/GenBank/DDBJ whole genome shotgun (WGS) entry which is preliminary data.</text>
</comment>
<keyword evidence="5 7" id="KW-0408">Iron</keyword>
<evidence type="ECO:0000256" key="2">
    <source>
        <dbReference type="ARBA" id="ARBA00022617"/>
    </source>
</evidence>
<reference evidence="9" key="1">
    <citation type="submission" date="2018-12" db="EMBL/GenBank/DDBJ databases">
        <title>Tengunoibacter tsumagoiensis gen. nov., sp. nov., Dictyobacter kobayashii sp. nov., D. alpinus sp. nov., and D. joshuensis sp. nov. and description of Dictyobacteraceae fam. nov. within the order Ktedonobacterales isolated from Tengu-no-mugimeshi.</title>
        <authorList>
            <person name="Wang C.M."/>
            <person name="Zheng Y."/>
            <person name="Sakai Y."/>
            <person name="Toyoda A."/>
            <person name="Minakuchi Y."/>
            <person name="Abe K."/>
            <person name="Yokota A."/>
            <person name="Yabe S."/>
        </authorList>
    </citation>
    <scope>NUCLEOTIDE SEQUENCE [LARGE SCALE GENOMIC DNA]</scope>
    <source>
        <strain evidence="9">S-27</strain>
    </source>
</reference>
<comment type="similarity">
    <text evidence="1 7">Belongs to the cytochrome P450 family.</text>
</comment>
<proteinExistence type="inferred from homology"/>
<dbReference type="PANTHER" id="PTHR46696">
    <property type="entry name" value="P450, PUTATIVE (EUROFUNG)-RELATED"/>
    <property type="match status" value="1"/>
</dbReference>
<dbReference type="InterPro" id="IPR002397">
    <property type="entry name" value="Cyt_P450_B"/>
</dbReference>
<dbReference type="GO" id="GO:0016705">
    <property type="term" value="F:oxidoreductase activity, acting on paired donors, with incorporation or reduction of molecular oxygen"/>
    <property type="evidence" value="ECO:0007669"/>
    <property type="project" value="InterPro"/>
</dbReference>
<evidence type="ECO:0000256" key="4">
    <source>
        <dbReference type="ARBA" id="ARBA00023002"/>
    </source>
</evidence>
<keyword evidence="3 7" id="KW-0479">Metal-binding</keyword>
<dbReference type="AlphaFoldDB" id="A0A401ZSL5"/>
<dbReference type="SUPFAM" id="SSF48264">
    <property type="entry name" value="Cytochrome P450"/>
    <property type="match status" value="1"/>
</dbReference>
<protein>
    <submittedName>
        <fullName evidence="8">Cytochrome P450</fullName>
    </submittedName>
</protein>
<name>A0A401ZSL5_9CHLR</name>
<evidence type="ECO:0000256" key="6">
    <source>
        <dbReference type="ARBA" id="ARBA00023033"/>
    </source>
</evidence>
<dbReference type="InterPro" id="IPR017972">
    <property type="entry name" value="Cyt_P450_CS"/>
</dbReference>
<dbReference type="EMBL" id="BIFQ01000002">
    <property type="protein sequence ID" value="GCE09774.1"/>
    <property type="molecule type" value="Genomic_DNA"/>
</dbReference>
<evidence type="ECO:0000256" key="7">
    <source>
        <dbReference type="RuleBase" id="RU000461"/>
    </source>
</evidence>
<dbReference type="PRINTS" id="PR00359">
    <property type="entry name" value="BP450"/>
</dbReference>
<dbReference type="FunFam" id="1.10.630.10:FF:000018">
    <property type="entry name" value="Cytochrome P450 monooxygenase"/>
    <property type="match status" value="1"/>
</dbReference>
<evidence type="ECO:0000256" key="1">
    <source>
        <dbReference type="ARBA" id="ARBA00010617"/>
    </source>
</evidence>
<keyword evidence="6 7" id="KW-0503">Monooxygenase</keyword>
<dbReference type="Pfam" id="PF00067">
    <property type="entry name" value="p450"/>
    <property type="match status" value="1"/>
</dbReference>
<dbReference type="RefSeq" id="WP_126602502.1">
    <property type="nucleotide sequence ID" value="NZ_BIFQ01000002.1"/>
</dbReference>
<evidence type="ECO:0000256" key="5">
    <source>
        <dbReference type="ARBA" id="ARBA00023004"/>
    </source>
</evidence>
<dbReference type="PROSITE" id="PS00086">
    <property type="entry name" value="CYTOCHROME_P450"/>
    <property type="match status" value="1"/>
</dbReference>
<organism evidence="8 9">
    <name type="scientific">Dictyobacter aurantiacus</name>
    <dbReference type="NCBI Taxonomy" id="1936993"/>
    <lineage>
        <taxon>Bacteria</taxon>
        <taxon>Bacillati</taxon>
        <taxon>Chloroflexota</taxon>
        <taxon>Ktedonobacteria</taxon>
        <taxon>Ktedonobacterales</taxon>
        <taxon>Dictyobacteraceae</taxon>
        <taxon>Dictyobacter</taxon>
    </lineage>
</organism>
<keyword evidence="2 7" id="KW-0349">Heme</keyword>
<evidence type="ECO:0000313" key="8">
    <source>
        <dbReference type="EMBL" id="GCE09774.1"/>
    </source>
</evidence>
<keyword evidence="4 7" id="KW-0560">Oxidoreductase</keyword>
<accession>A0A401ZSL5</accession>
<dbReference type="InterPro" id="IPR036396">
    <property type="entry name" value="Cyt_P450_sf"/>
</dbReference>
<sequence length="395" mass="45119">MQQVSSQDRWLAQLAWCKQMRKQSPVYYDEQHRLWNLFRYEDVVSTLADPATFSSHIMPPAPAQDSEESFLSSWLKGDITKMDPPQHRHFRGLVSQAFTPRVVEQMTPRICEITNTLLDEVAAKGEMEFVSDLAAPLPIIVIAELLGVPPEDRDRFKVWSNTLIDSTSVQPGDKNRLKEVIPIFQEMFAYLQNFCQARREQPRNDLISHLTQAQFEGRMLNNDEILAFVTTLLVAGNITTTILLGNAIICLNEHPDALTAIKADSSLLPSAVEEILRYRPPFTATMRLTTRDVTIQEMTIPAQQLVITWLHSANYDERQFPDPERFDIRRHPNRHQAFGHGIHFCIGAPLARLEARIALDILLKRFPSLQIQPDARLEAYASPFINGVKTLPVNW</sequence>
<dbReference type="InterPro" id="IPR001128">
    <property type="entry name" value="Cyt_P450"/>
</dbReference>
<dbReference type="CDD" id="cd11032">
    <property type="entry name" value="P450_EryK-like"/>
    <property type="match status" value="1"/>
</dbReference>
<dbReference type="Proteomes" id="UP000287224">
    <property type="component" value="Unassembled WGS sequence"/>
</dbReference>
<dbReference type="GO" id="GO:0020037">
    <property type="term" value="F:heme binding"/>
    <property type="evidence" value="ECO:0007669"/>
    <property type="project" value="InterPro"/>
</dbReference>